<evidence type="ECO:0000256" key="5">
    <source>
        <dbReference type="HAMAP-Rule" id="MF_03188"/>
    </source>
</evidence>
<dbReference type="GO" id="GO:0005737">
    <property type="term" value="C:cytoplasm"/>
    <property type="evidence" value="ECO:0007669"/>
    <property type="project" value="UniProtKB-SubCell"/>
</dbReference>
<dbReference type="HAMAP" id="MF_03188">
    <property type="entry name" value="Methyltr_EFM4"/>
    <property type="match status" value="1"/>
</dbReference>
<dbReference type="Proteomes" id="UP000807342">
    <property type="component" value="Unassembled WGS sequence"/>
</dbReference>
<name>A0A9P5XI79_9AGAR</name>
<comment type="subcellular location">
    <subcellularLocation>
        <location evidence="5">Cytoplasm</location>
    </subcellularLocation>
</comment>
<keyword evidence="8" id="KW-1185">Reference proteome</keyword>
<evidence type="ECO:0000256" key="4">
    <source>
        <dbReference type="ARBA" id="ARBA00022691"/>
    </source>
</evidence>
<feature type="domain" description="Methyltransferase" evidence="6">
    <location>
        <begin position="61"/>
        <end position="199"/>
    </location>
</feature>
<comment type="function">
    <text evidence="5">S-adenosyl-L-methionine-dependent protein-lysine N-methyltransferase that mono- and dimethylates elongation factor 1-alpha at 'Lys-316'. May play a role in intracellular transport.</text>
</comment>
<keyword evidence="1 5" id="KW-0963">Cytoplasm</keyword>
<dbReference type="PANTHER" id="PTHR12843:SF5">
    <property type="entry name" value="EEF1A LYSINE METHYLTRANSFERASE 2"/>
    <property type="match status" value="1"/>
</dbReference>
<dbReference type="GO" id="GO:0032259">
    <property type="term" value="P:methylation"/>
    <property type="evidence" value="ECO:0007669"/>
    <property type="project" value="UniProtKB-KW"/>
</dbReference>
<dbReference type="Pfam" id="PF13847">
    <property type="entry name" value="Methyltransf_31"/>
    <property type="match status" value="1"/>
</dbReference>
<dbReference type="GO" id="GO:0016279">
    <property type="term" value="F:protein-lysine N-methyltransferase activity"/>
    <property type="evidence" value="ECO:0007669"/>
    <property type="project" value="UniProtKB-UniRule"/>
</dbReference>
<dbReference type="Gene3D" id="3.40.50.150">
    <property type="entry name" value="Vaccinia Virus protein VP39"/>
    <property type="match status" value="1"/>
</dbReference>
<keyword evidence="2 5" id="KW-0489">Methyltransferase</keyword>
<evidence type="ECO:0000256" key="2">
    <source>
        <dbReference type="ARBA" id="ARBA00022603"/>
    </source>
</evidence>
<gene>
    <name evidence="5" type="primary">EFM4</name>
    <name evidence="7" type="ORF">P691DRAFT_294823</name>
</gene>
<dbReference type="SUPFAM" id="SSF53335">
    <property type="entry name" value="S-adenosyl-L-methionine-dependent methyltransferases"/>
    <property type="match status" value="1"/>
</dbReference>
<evidence type="ECO:0000256" key="3">
    <source>
        <dbReference type="ARBA" id="ARBA00022679"/>
    </source>
</evidence>
<protein>
    <recommendedName>
        <fullName evidence="5">Protein-lysine N-methyltransferase EFM4</fullName>
        <ecNumber evidence="5">2.1.1.-</ecNumber>
    </recommendedName>
    <alternativeName>
        <fullName evidence="5">Elongation factor methyltransferase 4</fullName>
    </alternativeName>
</protein>
<evidence type="ECO:0000313" key="7">
    <source>
        <dbReference type="EMBL" id="KAF9451892.1"/>
    </source>
</evidence>
<comment type="similarity">
    <text evidence="5">Belongs to the class I-like SAM-binding methyltransferase superfamily. EFM4 family.</text>
</comment>
<evidence type="ECO:0000256" key="1">
    <source>
        <dbReference type="ARBA" id="ARBA00022490"/>
    </source>
</evidence>
<dbReference type="PANTHER" id="PTHR12843">
    <property type="entry name" value="PROTEIN-LYSINE N-METHYLTRANSFERASE METTL10"/>
    <property type="match status" value="1"/>
</dbReference>
<sequence>MSAELQPSKLGTKEHWDHVYAEELTNFEEIGHEGEIWFGEESVEKMVGWSLEHAAPSLNPAVLEVGSGNGTLLFALAEAGYDQKLLLGIDYSGDAVKLAVNIAATRNAAEVTFSICDFLTDDPLLLPGMQSNDTPGAWDLILDKGTYDAIALGQKDGDGQSPATRYPGRLTRLLKTGGIFLITSCNFTEDELKSNFITEETGLIYHSRIQHPTFSFGGRSGSIVSSVAFQKPL</sequence>
<keyword evidence="4 5" id="KW-0949">S-adenosyl-L-methionine</keyword>
<proteinExistence type="inferred from homology"/>
<dbReference type="EMBL" id="MU151078">
    <property type="protein sequence ID" value="KAF9451892.1"/>
    <property type="molecule type" value="Genomic_DNA"/>
</dbReference>
<evidence type="ECO:0000259" key="6">
    <source>
        <dbReference type="Pfam" id="PF13847"/>
    </source>
</evidence>
<comment type="caution">
    <text evidence="7">The sequence shown here is derived from an EMBL/GenBank/DDBJ whole genome shotgun (WGS) entry which is preliminary data.</text>
</comment>
<dbReference type="EC" id="2.1.1.-" evidence="5"/>
<dbReference type="InterPro" id="IPR029063">
    <property type="entry name" value="SAM-dependent_MTases_sf"/>
</dbReference>
<dbReference type="OrthoDB" id="10069295at2759"/>
<dbReference type="GO" id="GO:0016192">
    <property type="term" value="P:vesicle-mediated transport"/>
    <property type="evidence" value="ECO:0007669"/>
    <property type="project" value="UniProtKB-UniRule"/>
</dbReference>
<evidence type="ECO:0000313" key="8">
    <source>
        <dbReference type="Proteomes" id="UP000807342"/>
    </source>
</evidence>
<keyword evidence="5" id="KW-0813">Transport</keyword>
<reference evidence="7" key="1">
    <citation type="submission" date="2020-11" db="EMBL/GenBank/DDBJ databases">
        <authorList>
            <consortium name="DOE Joint Genome Institute"/>
            <person name="Ahrendt S."/>
            <person name="Riley R."/>
            <person name="Andreopoulos W."/>
            <person name="Labutti K."/>
            <person name="Pangilinan J."/>
            <person name="Ruiz-Duenas F.J."/>
            <person name="Barrasa J.M."/>
            <person name="Sanchez-Garcia M."/>
            <person name="Camarero S."/>
            <person name="Miyauchi S."/>
            <person name="Serrano A."/>
            <person name="Linde D."/>
            <person name="Babiker R."/>
            <person name="Drula E."/>
            <person name="Ayuso-Fernandez I."/>
            <person name="Pacheco R."/>
            <person name="Padilla G."/>
            <person name="Ferreira P."/>
            <person name="Barriuso J."/>
            <person name="Kellner H."/>
            <person name="Castanera R."/>
            <person name="Alfaro M."/>
            <person name="Ramirez L."/>
            <person name="Pisabarro A.G."/>
            <person name="Kuo A."/>
            <person name="Tritt A."/>
            <person name="Lipzen A."/>
            <person name="He G."/>
            <person name="Yan M."/>
            <person name="Ng V."/>
            <person name="Cullen D."/>
            <person name="Martin F."/>
            <person name="Rosso M.-N."/>
            <person name="Henrissat B."/>
            <person name="Hibbett D."/>
            <person name="Martinez A.T."/>
            <person name="Grigoriev I.V."/>
        </authorList>
    </citation>
    <scope>NUCLEOTIDE SEQUENCE</scope>
    <source>
        <strain evidence="7">MF-IS2</strain>
    </source>
</reference>
<dbReference type="InterPro" id="IPR026635">
    <property type="entry name" value="Efm4/METTL10"/>
</dbReference>
<dbReference type="AlphaFoldDB" id="A0A9P5XI79"/>
<accession>A0A9P5XI79</accession>
<dbReference type="CDD" id="cd02440">
    <property type="entry name" value="AdoMet_MTases"/>
    <property type="match status" value="1"/>
</dbReference>
<dbReference type="InterPro" id="IPR025714">
    <property type="entry name" value="Methyltranfer_dom"/>
</dbReference>
<keyword evidence="3 5" id="KW-0808">Transferase</keyword>
<organism evidence="7 8">
    <name type="scientific">Macrolepiota fuliginosa MF-IS2</name>
    <dbReference type="NCBI Taxonomy" id="1400762"/>
    <lineage>
        <taxon>Eukaryota</taxon>
        <taxon>Fungi</taxon>
        <taxon>Dikarya</taxon>
        <taxon>Basidiomycota</taxon>
        <taxon>Agaricomycotina</taxon>
        <taxon>Agaricomycetes</taxon>
        <taxon>Agaricomycetidae</taxon>
        <taxon>Agaricales</taxon>
        <taxon>Agaricineae</taxon>
        <taxon>Agaricaceae</taxon>
        <taxon>Macrolepiota</taxon>
    </lineage>
</organism>